<proteinExistence type="predicted"/>
<dbReference type="EMBL" id="FZNW01000021">
    <property type="protein sequence ID" value="SNR81796.1"/>
    <property type="molecule type" value="Genomic_DNA"/>
</dbReference>
<reference evidence="1 2" key="1">
    <citation type="submission" date="2017-06" db="EMBL/GenBank/DDBJ databases">
        <authorList>
            <person name="Kim H.J."/>
            <person name="Triplett B.A."/>
        </authorList>
    </citation>
    <scope>NUCLEOTIDE SEQUENCE [LARGE SCALE GENOMIC DNA]</scope>
    <source>
        <strain evidence="1 2">DSM 45207</strain>
    </source>
</reference>
<dbReference type="Proteomes" id="UP000198348">
    <property type="component" value="Unassembled WGS sequence"/>
</dbReference>
<name>A0A238ZE52_9PSEU</name>
<sequence length="477" mass="52777">MTANTLHTTFSETMAGQCRISDTGSSTSCTLDLDVTVTELLHPMADTVAGLRGRVTVPDLAEDSAAYGTLHIAPLTRKRLRYQLDFTALDGRALHLDGWKSVSFKRPLRSMTTLPATITDDSGQVVAETLVRFSIPRHLWPMLRSFRLRRNRQSHVDDLLPRWDGTPGRLEVWYTTLTDPDTGTGVWVHHELVAPSDSGPARLHGWAAVFPPGGPPVLDRFGPRDWHPPRHGWVADTPDVTVSPTHLRGTAGQIEWDLHAEPSGPTLFTFPQWAWRTGVLPGAQVVPRPAERFRGAIRYQGRNLHLADAPGATAHIYGHGNARRWAWLHADLGDGDVAEVVAAVSTRPGLRRLPPQPFVRLRIGGRDLPAGDTLLAALRLKADVGLPTWRVWGRSGEYWLHIEVTQPPEDTVDVDYRNPDGSPAVCHNTERAHVHIVVQHRTDGRWTTYREWTLDGTAHAEVGSGVTDGSSHERGSH</sequence>
<evidence type="ECO:0000313" key="1">
    <source>
        <dbReference type="EMBL" id="SNR81796.1"/>
    </source>
</evidence>
<accession>A0A238ZE52</accession>
<organism evidence="1 2">
    <name type="scientific">Haloechinothrix alba</name>
    <dbReference type="NCBI Taxonomy" id="664784"/>
    <lineage>
        <taxon>Bacteria</taxon>
        <taxon>Bacillati</taxon>
        <taxon>Actinomycetota</taxon>
        <taxon>Actinomycetes</taxon>
        <taxon>Pseudonocardiales</taxon>
        <taxon>Pseudonocardiaceae</taxon>
        <taxon>Haloechinothrix</taxon>
    </lineage>
</organism>
<protein>
    <recommendedName>
        <fullName evidence="3">Tocopherol cyclase</fullName>
    </recommendedName>
</protein>
<gene>
    <name evidence="1" type="ORF">SAMN06265360_12112</name>
</gene>
<keyword evidence="2" id="KW-1185">Reference proteome</keyword>
<evidence type="ECO:0008006" key="3">
    <source>
        <dbReference type="Google" id="ProtNLM"/>
    </source>
</evidence>
<dbReference type="AlphaFoldDB" id="A0A238ZE52"/>
<evidence type="ECO:0000313" key="2">
    <source>
        <dbReference type="Proteomes" id="UP000198348"/>
    </source>
</evidence>
<dbReference type="RefSeq" id="WP_217898628.1">
    <property type="nucleotide sequence ID" value="NZ_FZNW01000021.1"/>
</dbReference>